<keyword evidence="1" id="KW-0472">Membrane</keyword>
<keyword evidence="3" id="KW-1185">Reference proteome</keyword>
<organism evidence="2 3">
    <name type="scientific">Ceutorhynchus assimilis</name>
    <name type="common">cabbage seed weevil</name>
    <dbReference type="NCBI Taxonomy" id="467358"/>
    <lineage>
        <taxon>Eukaryota</taxon>
        <taxon>Metazoa</taxon>
        <taxon>Ecdysozoa</taxon>
        <taxon>Arthropoda</taxon>
        <taxon>Hexapoda</taxon>
        <taxon>Insecta</taxon>
        <taxon>Pterygota</taxon>
        <taxon>Neoptera</taxon>
        <taxon>Endopterygota</taxon>
        <taxon>Coleoptera</taxon>
        <taxon>Polyphaga</taxon>
        <taxon>Cucujiformia</taxon>
        <taxon>Curculionidae</taxon>
        <taxon>Ceutorhynchinae</taxon>
        <taxon>Ceutorhynchus</taxon>
    </lineage>
</organism>
<feature type="transmembrane region" description="Helical" evidence="1">
    <location>
        <begin position="146"/>
        <end position="172"/>
    </location>
</feature>
<gene>
    <name evidence="2" type="ORF">CEUTPL_LOCUS8031</name>
</gene>
<sequence length="233" mass="25993">MPSRRPEGFLEKIKQHPKFSFIVAGVSYTLLTIVSAIALLVYFTQIAENSFWHWQLVAYTLMLANALCGFTEFLSDEESFCPLRNLLDYFQLVLVLPCYAAEMWMKYEMGPPEIAAAHAGLGILAALVFVFGICRRQDLTDLAIFVNGFSLLCMALLNVNPFTLLATLAVVGGYCVYRRQDYQCCMAPQDKYNIAMVLFAVISLASFDDFTAQSFQDAMSALPSVASFTTAEE</sequence>
<accession>A0A9N9MUR3</accession>
<feature type="transmembrane region" description="Helical" evidence="1">
    <location>
        <begin position="116"/>
        <end position="134"/>
    </location>
</feature>
<dbReference type="OrthoDB" id="6745314at2759"/>
<dbReference type="EMBL" id="OU892280">
    <property type="protein sequence ID" value="CAG9767466.1"/>
    <property type="molecule type" value="Genomic_DNA"/>
</dbReference>
<keyword evidence="1" id="KW-0812">Transmembrane</keyword>
<evidence type="ECO:0000313" key="2">
    <source>
        <dbReference type="EMBL" id="CAG9767466.1"/>
    </source>
</evidence>
<reference evidence="2" key="1">
    <citation type="submission" date="2022-01" db="EMBL/GenBank/DDBJ databases">
        <authorList>
            <person name="King R."/>
        </authorList>
    </citation>
    <scope>NUCLEOTIDE SEQUENCE</scope>
</reference>
<feature type="transmembrane region" description="Helical" evidence="1">
    <location>
        <begin position="21"/>
        <end position="44"/>
    </location>
</feature>
<protein>
    <recommendedName>
        <fullName evidence="4">Transmembrane protein</fullName>
    </recommendedName>
</protein>
<name>A0A9N9MUR3_9CUCU</name>
<evidence type="ECO:0008006" key="4">
    <source>
        <dbReference type="Google" id="ProtNLM"/>
    </source>
</evidence>
<keyword evidence="1" id="KW-1133">Transmembrane helix</keyword>
<feature type="transmembrane region" description="Helical" evidence="1">
    <location>
        <begin position="56"/>
        <end position="74"/>
    </location>
</feature>
<evidence type="ECO:0000256" key="1">
    <source>
        <dbReference type="SAM" id="Phobius"/>
    </source>
</evidence>
<feature type="transmembrane region" description="Helical" evidence="1">
    <location>
        <begin position="86"/>
        <end position="104"/>
    </location>
</feature>
<dbReference type="AlphaFoldDB" id="A0A9N9MUR3"/>
<evidence type="ECO:0000313" key="3">
    <source>
        <dbReference type="Proteomes" id="UP001152799"/>
    </source>
</evidence>
<feature type="transmembrane region" description="Helical" evidence="1">
    <location>
        <begin position="192"/>
        <end position="210"/>
    </location>
</feature>
<dbReference type="Proteomes" id="UP001152799">
    <property type="component" value="Chromosome 4"/>
</dbReference>
<proteinExistence type="predicted"/>